<dbReference type="InterPro" id="IPR012491">
    <property type="entry name" value="Red1/Rec10"/>
</dbReference>
<reference evidence="2 3" key="1">
    <citation type="submission" date="2019-01" db="EMBL/GenBank/DDBJ databases">
        <title>Draft Genome Sequencing of Zygosaccharomyces mellis Ca-7.</title>
        <authorList>
            <person name="Shiwa Y."/>
            <person name="Kanesaki Y."/>
            <person name="Ishige T."/>
            <person name="Mura K."/>
            <person name="Hori T."/>
            <person name="Tamura T."/>
        </authorList>
    </citation>
    <scope>NUCLEOTIDE SEQUENCE [LARGE SCALE GENOMIC DNA]</scope>
    <source>
        <strain evidence="2 3">Ca-7</strain>
    </source>
</reference>
<dbReference type="Pfam" id="PF07964">
    <property type="entry name" value="Red1"/>
    <property type="match status" value="2"/>
</dbReference>
<feature type="region of interest" description="Disordered" evidence="1">
    <location>
        <begin position="398"/>
        <end position="420"/>
    </location>
</feature>
<dbReference type="OrthoDB" id="3980800at2759"/>
<feature type="compositionally biased region" description="Basic and acidic residues" evidence="1">
    <location>
        <begin position="491"/>
        <end position="505"/>
    </location>
</feature>
<keyword evidence="3" id="KW-1185">Reference proteome</keyword>
<sequence>MNSYCSWKHLALLLRIMYEIPGTRKALVQIIREKFNSRIGFVFDHLKDFQLGNYLLELLSNCFPRKHNEKPGVVMAPVLWPQEPTKNEAIFGSLEYPFRGKRNHVQVTNFVWHKYGTQLENVLRVDNISYGTNVGNSNGSSKFKSGKNPKSQEYCYVQALNDGIYLWDGEGLFLELDRRYVDIVKTLKGCIRIKVKDSSCIKSPDRTCLSSFRRTKWFQLQSEDKNACEQFYTKVTRYRKISEVQTFLFLNHIEEGEEGGHSIQDFPHRALSENSHLVTPEQSDGKIRTDEWDSNLLSDCQGTREEVRTQITPECTIENNFPVAAEGIEHEAPSPLVLAQKRKMIRETSRTLEPLKKEFAEETTVQNATIEEVESCTVPERSPSLIITKFDNKNINNGKIAGGSTSGKSFKPPLPPSGNTYAKSIGKKDINVLDTIFGTSPSYGKRKRQRELNNFKPVIDVPSQDIPKIQTRSSKKTSKPFATAKSSSTAKPEHDPDPIKFEKKQQIHPPTAPPSKKFRPSLEFASEPESPELPVVQEGSPIHQAVKETAPAPALVPIQNEVPPATTKISIMNNNIDTSNTSYDSTTIVAPSSNRTPFSLNNAFTDKLQEQIYSSITLFSNELLRKMDIINKELNLKIVKELSEKYQNLFQELQASFRNDTEEMSNFVSEIQNMLNLPEKELVQFIRTRKFGSQSQRKNE</sequence>
<dbReference type="Proteomes" id="UP000301737">
    <property type="component" value="Unassembled WGS sequence"/>
</dbReference>
<dbReference type="GO" id="GO:0007131">
    <property type="term" value="P:reciprocal meiotic recombination"/>
    <property type="evidence" value="ECO:0007669"/>
    <property type="project" value="InterPro"/>
</dbReference>
<name>A0A4C2E448_9SACH</name>
<organism evidence="2 3">
    <name type="scientific">Zygosaccharomyces mellis</name>
    <dbReference type="NCBI Taxonomy" id="42258"/>
    <lineage>
        <taxon>Eukaryota</taxon>
        <taxon>Fungi</taxon>
        <taxon>Dikarya</taxon>
        <taxon>Ascomycota</taxon>
        <taxon>Saccharomycotina</taxon>
        <taxon>Saccharomycetes</taxon>
        <taxon>Saccharomycetales</taxon>
        <taxon>Saccharomycetaceae</taxon>
        <taxon>Zygosaccharomyces</taxon>
    </lineage>
</organism>
<dbReference type="AlphaFoldDB" id="A0A4C2E448"/>
<gene>
    <name evidence="2" type="primary">RED1</name>
    <name evidence="2" type="ORF">ZYGM_003920</name>
</gene>
<feature type="region of interest" description="Disordered" evidence="1">
    <location>
        <begin position="438"/>
        <end position="534"/>
    </location>
</feature>
<evidence type="ECO:0000313" key="3">
    <source>
        <dbReference type="Proteomes" id="UP000301737"/>
    </source>
</evidence>
<dbReference type="EMBL" id="BIMX01000007">
    <property type="protein sequence ID" value="GCE99007.1"/>
    <property type="molecule type" value="Genomic_DNA"/>
</dbReference>
<proteinExistence type="predicted"/>
<protein>
    <submittedName>
        <fullName evidence="2">RNA elimination defective protein Red1</fullName>
    </submittedName>
</protein>
<evidence type="ECO:0000256" key="1">
    <source>
        <dbReference type="SAM" id="MobiDB-lite"/>
    </source>
</evidence>
<comment type="caution">
    <text evidence="2">The sequence shown here is derived from an EMBL/GenBank/DDBJ whole genome shotgun (WGS) entry which is preliminary data.</text>
</comment>
<accession>A0A4C2E448</accession>
<evidence type="ECO:0000313" key="2">
    <source>
        <dbReference type="EMBL" id="GCE99007.1"/>
    </source>
</evidence>